<reference evidence="1" key="1">
    <citation type="journal article" date="2021" name="Proc. Natl. Acad. Sci. U.S.A.">
        <title>A Catalog of Tens of Thousands of Viruses from Human Metagenomes Reveals Hidden Associations with Chronic Diseases.</title>
        <authorList>
            <person name="Tisza M.J."/>
            <person name="Buck C.B."/>
        </authorList>
    </citation>
    <scope>NUCLEOTIDE SEQUENCE</scope>
    <source>
        <strain evidence="1">CtZih56</strain>
    </source>
</reference>
<organism evidence="1">
    <name type="scientific">Podoviridae sp. ctZih56</name>
    <dbReference type="NCBI Taxonomy" id="2827741"/>
    <lineage>
        <taxon>Viruses</taxon>
        <taxon>Duplodnaviria</taxon>
        <taxon>Heunggongvirae</taxon>
        <taxon>Uroviricota</taxon>
        <taxon>Caudoviricetes</taxon>
    </lineage>
</organism>
<sequence>MEERKTTTGEETVPIQLFKDGGKYKDDVFVSVSNRDGGENCLIQRGKVVEVKRKFAQVLWDSQAQDARTAELITKGGEDYERARDALE</sequence>
<accession>A0A8S5SFE1</accession>
<proteinExistence type="predicted"/>
<evidence type="ECO:0000313" key="1">
    <source>
        <dbReference type="EMBL" id="DAF49733.1"/>
    </source>
</evidence>
<dbReference type="EMBL" id="BK032586">
    <property type="protein sequence ID" value="DAF49733.1"/>
    <property type="molecule type" value="Genomic_DNA"/>
</dbReference>
<name>A0A8S5SFE1_9CAUD</name>
<protein>
    <submittedName>
        <fullName evidence="1">Uncharacterized protein</fullName>
    </submittedName>
</protein>